<dbReference type="AlphaFoldDB" id="A0A1F7XY47"/>
<organism evidence="1 2">
    <name type="scientific">Candidatus Woesebacteria bacterium RIFCSPHIGHO2_01_FULL_37_10</name>
    <dbReference type="NCBI Taxonomy" id="1802489"/>
    <lineage>
        <taxon>Bacteria</taxon>
        <taxon>Candidatus Woeseibacteriota</taxon>
    </lineage>
</organism>
<protein>
    <submittedName>
        <fullName evidence="1">Uncharacterized protein</fullName>
    </submittedName>
</protein>
<sequence length="217" mass="24073">MPNFAEQLGDSIRGKFFKAVIQVRKEGLKPDGGCVTMALDCLARGAVPTDIYVANIRNNALGNCHTTDLLFDPQKGLQANLQSASEKFIVEFDYFSSSPNPLDIVGMRVNEALTPRSAIDLVNRLEKDLGVLILKEHRDGPLTIKQKIAKKEPETIGHLEGLISDTGKIIHVDSRRYSNDVARELTPKETARLLRRSQRNKGVIIEIQVKPKGQGME</sequence>
<dbReference type="EMBL" id="MGGB01000015">
    <property type="protein sequence ID" value="OGM19328.1"/>
    <property type="molecule type" value="Genomic_DNA"/>
</dbReference>
<name>A0A1F7XY47_9BACT</name>
<evidence type="ECO:0000313" key="1">
    <source>
        <dbReference type="EMBL" id="OGM19328.1"/>
    </source>
</evidence>
<accession>A0A1F7XY47</accession>
<gene>
    <name evidence="1" type="ORF">A2685_00645</name>
</gene>
<evidence type="ECO:0000313" key="2">
    <source>
        <dbReference type="Proteomes" id="UP000178446"/>
    </source>
</evidence>
<comment type="caution">
    <text evidence="1">The sequence shown here is derived from an EMBL/GenBank/DDBJ whole genome shotgun (WGS) entry which is preliminary data.</text>
</comment>
<reference evidence="1 2" key="1">
    <citation type="journal article" date="2016" name="Nat. Commun.">
        <title>Thousands of microbial genomes shed light on interconnected biogeochemical processes in an aquifer system.</title>
        <authorList>
            <person name="Anantharaman K."/>
            <person name="Brown C.T."/>
            <person name="Hug L.A."/>
            <person name="Sharon I."/>
            <person name="Castelle C.J."/>
            <person name="Probst A.J."/>
            <person name="Thomas B.C."/>
            <person name="Singh A."/>
            <person name="Wilkins M.J."/>
            <person name="Karaoz U."/>
            <person name="Brodie E.L."/>
            <person name="Williams K.H."/>
            <person name="Hubbard S.S."/>
            <person name="Banfield J.F."/>
        </authorList>
    </citation>
    <scope>NUCLEOTIDE SEQUENCE [LARGE SCALE GENOMIC DNA]</scope>
</reference>
<proteinExistence type="predicted"/>
<dbReference type="Proteomes" id="UP000178446">
    <property type="component" value="Unassembled WGS sequence"/>
</dbReference>